<gene>
    <name evidence="2" type="ordered locus">Rpdx1_0094</name>
</gene>
<dbReference type="HOGENOM" id="CLU_1309326_0_0_5"/>
<dbReference type="Proteomes" id="UP000001402">
    <property type="component" value="Chromosome"/>
</dbReference>
<feature type="compositionally biased region" description="Basic and acidic residues" evidence="1">
    <location>
        <begin position="30"/>
        <end position="39"/>
    </location>
</feature>
<name>E6VF68_RHOPX</name>
<feature type="compositionally biased region" description="Basic and acidic residues" evidence="1">
    <location>
        <begin position="161"/>
        <end position="171"/>
    </location>
</feature>
<dbReference type="EMBL" id="CP002418">
    <property type="protein sequence ID" value="ADU41738.1"/>
    <property type="molecule type" value="Genomic_DNA"/>
</dbReference>
<dbReference type="KEGG" id="rpx:Rpdx1_0094"/>
<protein>
    <submittedName>
        <fullName evidence="2">Uncharacterized protein</fullName>
    </submittedName>
</protein>
<feature type="compositionally biased region" description="Basic and acidic residues" evidence="1">
    <location>
        <begin position="85"/>
        <end position="96"/>
    </location>
</feature>
<dbReference type="STRING" id="652103.Rpdx1_0094"/>
<accession>E6VF68</accession>
<dbReference type="AlphaFoldDB" id="E6VF68"/>
<evidence type="ECO:0000313" key="3">
    <source>
        <dbReference type="Proteomes" id="UP000001402"/>
    </source>
</evidence>
<organism evidence="2 3">
    <name type="scientific">Rhodopseudomonas palustris (strain DX-1)</name>
    <dbReference type="NCBI Taxonomy" id="652103"/>
    <lineage>
        <taxon>Bacteria</taxon>
        <taxon>Pseudomonadati</taxon>
        <taxon>Pseudomonadota</taxon>
        <taxon>Alphaproteobacteria</taxon>
        <taxon>Hyphomicrobiales</taxon>
        <taxon>Nitrobacteraceae</taxon>
        <taxon>Rhodopseudomonas</taxon>
    </lineage>
</organism>
<feature type="compositionally biased region" description="Basic residues" evidence="1">
    <location>
        <begin position="104"/>
        <end position="113"/>
    </location>
</feature>
<evidence type="ECO:0000256" key="1">
    <source>
        <dbReference type="SAM" id="MobiDB-lite"/>
    </source>
</evidence>
<proteinExistence type="predicted"/>
<evidence type="ECO:0000313" key="2">
    <source>
        <dbReference type="EMBL" id="ADU41738.1"/>
    </source>
</evidence>
<feature type="region of interest" description="Disordered" evidence="1">
    <location>
        <begin position="30"/>
        <end position="49"/>
    </location>
</feature>
<reference evidence="2" key="1">
    <citation type="submission" date="2010-12" db="EMBL/GenBank/DDBJ databases">
        <title>Complete sequence of Rhodopseudomonas palustris DX-1.</title>
        <authorList>
            <consortium name="US DOE Joint Genome Institute"/>
            <person name="Lucas S."/>
            <person name="Copeland A."/>
            <person name="Lapidus A."/>
            <person name="Cheng J.-F."/>
            <person name="Goodwin L."/>
            <person name="Pitluck S."/>
            <person name="Misra M."/>
            <person name="Chertkov O."/>
            <person name="Detter J.C."/>
            <person name="Han C."/>
            <person name="Tapia R."/>
            <person name="Land M."/>
            <person name="Hauser L."/>
            <person name="Kyrpides N."/>
            <person name="Ivanova N."/>
            <person name="Ovchinnikova G."/>
            <person name="Logan B."/>
            <person name="Oda Y."/>
            <person name="Harwood C."/>
            <person name="Woyke T."/>
        </authorList>
    </citation>
    <scope>NUCLEOTIDE SEQUENCE [LARGE SCALE GENOMIC DNA]</scope>
    <source>
        <strain evidence="2">DX-1</strain>
    </source>
</reference>
<sequence length="210" mass="22979">MITRRFATAACYQRPGISTGASFSTLKDDATATKGEHRATSPARHRHTGRAAKIACPVPNRGPVSFPRPSGLDVTVTHQAVRVGDLPDKRNTERAGGKPADAQRRRRGNATHRRIHLVARLLRITDPSGVLATRSVAARDSGFPGQSDSAYAANGPSRSAESPRSESDDRTRQRRVARWSHQGGERRSDVDEAHRRHADGPGLPRHLRDR</sequence>
<feature type="region of interest" description="Disordered" evidence="1">
    <location>
        <begin position="79"/>
        <end position="113"/>
    </location>
</feature>
<feature type="compositionally biased region" description="Basic and acidic residues" evidence="1">
    <location>
        <begin position="183"/>
        <end position="194"/>
    </location>
</feature>
<feature type="region of interest" description="Disordered" evidence="1">
    <location>
        <begin position="137"/>
        <end position="210"/>
    </location>
</feature>